<dbReference type="PANTHER" id="PTHR10704">
    <property type="entry name" value="CARBOHYDRATE SULFOTRANSFERASE"/>
    <property type="match status" value="1"/>
</dbReference>
<dbReference type="RefSeq" id="XP_013385859.1">
    <property type="nucleotide sequence ID" value="XM_013530405.1"/>
</dbReference>
<keyword evidence="1" id="KW-0472">Membrane</keyword>
<dbReference type="GO" id="GO:0006790">
    <property type="term" value="P:sulfur compound metabolic process"/>
    <property type="evidence" value="ECO:0007669"/>
    <property type="project" value="TreeGrafter"/>
</dbReference>
<dbReference type="Gene3D" id="3.40.50.300">
    <property type="entry name" value="P-loop containing nucleotide triphosphate hydrolases"/>
    <property type="match status" value="1"/>
</dbReference>
<dbReference type="InParanoid" id="A0A1S3HLG9"/>
<dbReference type="OrthoDB" id="6410525at2759"/>
<dbReference type="KEGG" id="lak:106155522"/>
<sequence>MYCDSECGAGDTMLRRWRRIVVLCCPGLLLLVVLVWSLYYQKATDGNSNDFSPRIDGKSRKMAVPFQDKPGTEVILLTYQRSGSSFLGELFNQHKRAFYFFEPLWGLYGVIDSRGNLTSLNGTVRPAPRRGLEYQLAEDTAVNFLKCHMHKLPLETMAYYKRRVGYNGSQMVEKEFHDFLGFPGRHRLLDENGYIKCINTTNWPNDKKCVPLLQKGCLQSEIRAIKTLRLRMWQVEKMLRDNPNLKIIHLVRDPRGALISRFQAHEMEAKVEMEASTRCLDILRDYNARVKLDKVYPGRIMQIKYEDMAAQPMETSKAVYKFLNLDLPKHVEMWLWMATKMGMARNGNFGTMRTNSNATAWAWTDKIPFHVALEIDHICKDVYDVFGYKPFESIASHRKMNDAISLTDDFSEAFLKVDTDAKRTHQKLEEYRKALEKRESKLREQPAEIKPFVVESFIQQKVTDKNGKVIRTKLVPFSKS</sequence>
<name>A0A1S3HLG9_LINAN</name>
<evidence type="ECO:0000313" key="4">
    <source>
        <dbReference type="RefSeq" id="XP_013385859.1"/>
    </source>
</evidence>
<dbReference type="PANTHER" id="PTHR10704:SF44">
    <property type="entry name" value="LD35051P-RELATED"/>
    <property type="match status" value="1"/>
</dbReference>
<proteinExistence type="predicted"/>
<dbReference type="Pfam" id="PF00685">
    <property type="entry name" value="Sulfotransfer_1"/>
    <property type="match status" value="1"/>
</dbReference>
<dbReference type="InterPro" id="IPR051135">
    <property type="entry name" value="Gal/GlcNAc/GalNAc_ST"/>
</dbReference>
<dbReference type="AlphaFoldDB" id="A0A1S3HLG9"/>
<dbReference type="GO" id="GO:0006044">
    <property type="term" value="P:N-acetylglucosamine metabolic process"/>
    <property type="evidence" value="ECO:0007669"/>
    <property type="project" value="TreeGrafter"/>
</dbReference>
<evidence type="ECO:0000259" key="2">
    <source>
        <dbReference type="Pfam" id="PF00685"/>
    </source>
</evidence>
<dbReference type="Proteomes" id="UP000085678">
    <property type="component" value="Unplaced"/>
</dbReference>
<organism evidence="3 4">
    <name type="scientific">Lingula anatina</name>
    <name type="common">Brachiopod</name>
    <name type="synonym">Lingula unguis</name>
    <dbReference type="NCBI Taxonomy" id="7574"/>
    <lineage>
        <taxon>Eukaryota</taxon>
        <taxon>Metazoa</taxon>
        <taxon>Spiralia</taxon>
        <taxon>Lophotrochozoa</taxon>
        <taxon>Brachiopoda</taxon>
        <taxon>Linguliformea</taxon>
        <taxon>Lingulata</taxon>
        <taxon>Lingulida</taxon>
        <taxon>Linguloidea</taxon>
        <taxon>Lingulidae</taxon>
        <taxon>Lingula</taxon>
    </lineage>
</organism>
<dbReference type="InterPro" id="IPR000863">
    <property type="entry name" value="Sulfotransferase_dom"/>
</dbReference>
<gene>
    <name evidence="4" type="primary">LOC106155522</name>
</gene>
<dbReference type="SUPFAM" id="SSF52540">
    <property type="entry name" value="P-loop containing nucleoside triphosphate hydrolases"/>
    <property type="match status" value="1"/>
</dbReference>
<dbReference type="InterPro" id="IPR027417">
    <property type="entry name" value="P-loop_NTPase"/>
</dbReference>
<protein>
    <submittedName>
        <fullName evidence="4">Carbohydrate sulfotransferase 1 isoform X1</fullName>
    </submittedName>
</protein>
<dbReference type="FunCoup" id="A0A1S3HLG9">
    <property type="interactions" value="307"/>
</dbReference>
<keyword evidence="3" id="KW-1185">Reference proteome</keyword>
<reference evidence="4" key="1">
    <citation type="submission" date="2025-08" db="UniProtKB">
        <authorList>
            <consortium name="RefSeq"/>
        </authorList>
    </citation>
    <scope>IDENTIFICATION</scope>
    <source>
        <tissue evidence="4">Gonads</tissue>
    </source>
</reference>
<feature type="transmembrane region" description="Helical" evidence="1">
    <location>
        <begin position="20"/>
        <end position="39"/>
    </location>
</feature>
<keyword evidence="1" id="KW-0812">Transmembrane</keyword>
<evidence type="ECO:0000313" key="3">
    <source>
        <dbReference type="Proteomes" id="UP000085678"/>
    </source>
</evidence>
<keyword evidence="1" id="KW-1133">Transmembrane helix</keyword>
<dbReference type="GO" id="GO:0001517">
    <property type="term" value="F:N-acetylglucosamine 6-O-sulfotransferase activity"/>
    <property type="evidence" value="ECO:0007669"/>
    <property type="project" value="TreeGrafter"/>
</dbReference>
<evidence type="ECO:0000256" key="1">
    <source>
        <dbReference type="SAM" id="Phobius"/>
    </source>
</evidence>
<accession>A0A1S3HLG9</accession>
<dbReference type="GeneID" id="106155522"/>
<feature type="domain" description="Sulfotransferase" evidence="2">
    <location>
        <begin position="72"/>
        <end position="383"/>
    </location>
</feature>